<accession>A0A3B0VP01</accession>
<dbReference type="GO" id="GO:0016787">
    <property type="term" value="F:hydrolase activity"/>
    <property type="evidence" value="ECO:0007669"/>
    <property type="project" value="UniProtKB-KW"/>
</dbReference>
<evidence type="ECO:0000259" key="6">
    <source>
        <dbReference type="Pfam" id="PF03755"/>
    </source>
</evidence>
<dbReference type="PANTHER" id="PTHR30636:SF3">
    <property type="entry name" value="UPF0701 PROTEIN YICC"/>
    <property type="match status" value="1"/>
</dbReference>
<feature type="non-terminal residue" evidence="8">
    <location>
        <position position="272"/>
    </location>
</feature>
<dbReference type="GO" id="GO:0004521">
    <property type="term" value="F:RNA endonuclease activity"/>
    <property type="evidence" value="ECO:0007669"/>
    <property type="project" value="InterPro"/>
</dbReference>
<dbReference type="InterPro" id="IPR013551">
    <property type="entry name" value="YicC-like_C"/>
</dbReference>
<comment type="cofactor">
    <cofactor evidence="1">
        <name>a divalent metal cation</name>
        <dbReference type="ChEBI" id="CHEBI:60240"/>
    </cofactor>
</comment>
<name>A0A3B0VP01_9ZZZZ</name>
<protein>
    <submittedName>
        <fullName evidence="8">UPF0701 protein YloC</fullName>
    </submittedName>
</protein>
<dbReference type="InterPro" id="IPR013527">
    <property type="entry name" value="YicC-like_N"/>
</dbReference>
<evidence type="ECO:0000256" key="1">
    <source>
        <dbReference type="ARBA" id="ARBA00001968"/>
    </source>
</evidence>
<dbReference type="Pfam" id="PF08340">
    <property type="entry name" value="YicC-like_C"/>
    <property type="match status" value="1"/>
</dbReference>
<feature type="domain" description="Endoribonuclease YicC-like N-terminal" evidence="6">
    <location>
        <begin position="5"/>
        <end position="156"/>
    </location>
</feature>
<keyword evidence="2" id="KW-0540">Nuclease</keyword>
<gene>
    <name evidence="8" type="ORF">MNBD_DELTA03-126</name>
</gene>
<reference evidence="8" key="1">
    <citation type="submission" date="2018-06" db="EMBL/GenBank/DDBJ databases">
        <authorList>
            <person name="Zhirakovskaya E."/>
        </authorList>
    </citation>
    <scope>NUCLEOTIDE SEQUENCE</scope>
</reference>
<dbReference type="NCBIfam" id="TIGR00255">
    <property type="entry name" value="YicC/YloC family endoribonuclease"/>
    <property type="match status" value="1"/>
</dbReference>
<comment type="similarity">
    <text evidence="5">Belongs to the YicC/YloC family.</text>
</comment>
<evidence type="ECO:0000259" key="7">
    <source>
        <dbReference type="Pfam" id="PF08340"/>
    </source>
</evidence>
<sequence>MSPMSMTAFGRGEFQGRRQWTVEIRTVNHRFCDIGIKMPQRYAMLEGKIKKTAALFLSRGHIEIVINYNPGKTEEVTLRTNRPLARAYYQSLLALNQELGRQEPPDLRLIAQYPGIITEAEPEEDLDDTWAEIEAALRQALEACLVMRRAEGRALKTELIERLSGFETITGEIEASAPELLRRKEEACKSRLARLLDGVEVDPGRLAQEMAILADKSDITEELVRLKSHIQQFRNFLDDSAPVGRRLDFLMQEFLREINTMASKINDSAIIH</sequence>
<evidence type="ECO:0000256" key="2">
    <source>
        <dbReference type="ARBA" id="ARBA00022722"/>
    </source>
</evidence>
<dbReference type="AlphaFoldDB" id="A0A3B0VP01"/>
<organism evidence="8">
    <name type="scientific">hydrothermal vent metagenome</name>
    <dbReference type="NCBI Taxonomy" id="652676"/>
    <lineage>
        <taxon>unclassified sequences</taxon>
        <taxon>metagenomes</taxon>
        <taxon>ecological metagenomes</taxon>
    </lineage>
</organism>
<dbReference type="EMBL" id="UOEX01000069">
    <property type="protein sequence ID" value="VAW33886.1"/>
    <property type="molecule type" value="Genomic_DNA"/>
</dbReference>
<dbReference type="InterPro" id="IPR005229">
    <property type="entry name" value="YicC/YloC-like"/>
</dbReference>
<feature type="domain" description="Endoribonuclease YicC-like C-terminal" evidence="7">
    <location>
        <begin position="173"/>
        <end position="270"/>
    </location>
</feature>
<evidence type="ECO:0000256" key="4">
    <source>
        <dbReference type="ARBA" id="ARBA00022801"/>
    </source>
</evidence>
<dbReference type="Pfam" id="PF03755">
    <property type="entry name" value="YicC-like_N"/>
    <property type="match status" value="1"/>
</dbReference>
<proteinExistence type="inferred from homology"/>
<evidence type="ECO:0000256" key="3">
    <source>
        <dbReference type="ARBA" id="ARBA00022759"/>
    </source>
</evidence>
<evidence type="ECO:0000313" key="8">
    <source>
        <dbReference type="EMBL" id="VAW33886.1"/>
    </source>
</evidence>
<keyword evidence="4" id="KW-0378">Hydrolase</keyword>
<keyword evidence="3" id="KW-0255">Endonuclease</keyword>
<evidence type="ECO:0000256" key="5">
    <source>
        <dbReference type="ARBA" id="ARBA00035648"/>
    </source>
</evidence>
<dbReference type="PANTHER" id="PTHR30636">
    <property type="entry name" value="UPF0701 PROTEIN YICC"/>
    <property type="match status" value="1"/>
</dbReference>